<keyword evidence="7 10" id="KW-0472">Membrane</keyword>
<dbReference type="GO" id="GO:0004190">
    <property type="term" value="F:aspartic-type endopeptidase activity"/>
    <property type="evidence" value="ECO:0007669"/>
    <property type="project" value="UniProtKB-EC"/>
</dbReference>
<dbReference type="GO" id="GO:0008168">
    <property type="term" value="F:methyltransferase activity"/>
    <property type="evidence" value="ECO:0007669"/>
    <property type="project" value="UniProtKB-KW"/>
</dbReference>
<dbReference type="GO" id="GO:0006465">
    <property type="term" value="P:signal peptide processing"/>
    <property type="evidence" value="ECO:0007669"/>
    <property type="project" value="TreeGrafter"/>
</dbReference>
<dbReference type="PRINTS" id="PR00864">
    <property type="entry name" value="PREPILNPTASE"/>
</dbReference>
<keyword evidence="4" id="KW-0997">Cell inner membrane</keyword>
<comment type="function">
    <text evidence="9">Plays an essential role in type IV pili and type II pseudopili formation by proteolytically removing the leader sequence from substrate proteins and subsequently monomethylating the alpha-amino group of the newly exposed N-terminal phenylalanine.</text>
</comment>
<evidence type="ECO:0000256" key="6">
    <source>
        <dbReference type="ARBA" id="ARBA00022989"/>
    </source>
</evidence>
<feature type="domain" description="Prepilin peptidase A24 N-terminal" evidence="12">
    <location>
        <begin position="22"/>
        <end position="99"/>
    </location>
</feature>
<dbReference type="EMBL" id="FXYH01000018">
    <property type="protein sequence ID" value="SMX48662.1"/>
    <property type="molecule type" value="Genomic_DNA"/>
</dbReference>
<evidence type="ECO:0000313" key="14">
    <source>
        <dbReference type="Proteomes" id="UP000220836"/>
    </source>
</evidence>
<keyword evidence="9" id="KW-0808">Transferase</keyword>
<organism evidence="13 14">
    <name type="scientific">Pelagimonas varians</name>
    <dbReference type="NCBI Taxonomy" id="696760"/>
    <lineage>
        <taxon>Bacteria</taxon>
        <taxon>Pseudomonadati</taxon>
        <taxon>Pseudomonadota</taxon>
        <taxon>Alphaproteobacteria</taxon>
        <taxon>Rhodobacterales</taxon>
        <taxon>Roseobacteraceae</taxon>
        <taxon>Pelagimonas</taxon>
    </lineage>
</organism>
<keyword evidence="3" id="KW-1003">Cell membrane</keyword>
<keyword evidence="9" id="KW-0489">Methyltransferase</keyword>
<feature type="transmembrane region" description="Helical" evidence="10">
    <location>
        <begin position="238"/>
        <end position="255"/>
    </location>
</feature>
<dbReference type="InterPro" id="IPR014032">
    <property type="entry name" value="Peptidase_A24A_bac"/>
</dbReference>
<dbReference type="InterPro" id="IPR050882">
    <property type="entry name" value="Prepilin_peptidase/N-MTase"/>
</dbReference>
<keyword evidence="9" id="KW-0511">Multifunctional enzyme</keyword>
<dbReference type="Pfam" id="PF01478">
    <property type="entry name" value="Peptidase_A24"/>
    <property type="match status" value="1"/>
</dbReference>
<keyword evidence="14" id="KW-1185">Reference proteome</keyword>
<proteinExistence type="inferred from homology"/>
<keyword evidence="5 9" id="KW-0812">Transmembrane</keyword>
<dbReference type="Gene3D" id="1.20.120.1220">
    <property type="match status" value="1"/>
</dbReference>
<keyword evidence="9" id="KW-0645">Protease</keyword>
<evidence type="ECO:0000256" key="7">
    <source>
        <dbReference type="ARBA" id="ARBA00023136"/>
    </source>
</evidence>
<feature type="transmembrane region" description="Helical" evidence="10">
    <location>
        <begin position="84"/>
        <end position="102"/>
    </location>
</feature>
<evidence type="ECO:0000256" key="3">
    <source>
        <dbReference type="ARBA" id="ARBA00022475"/>
    </source>
</evidence>
<evidence type="ECO:0000256" key="9">
    <source>
        <dbReference type="RuleBase" id="RU003794"/>
    </source>
</evidence>
<keyword evidence="9" id="KW-0378">Hydrolase</keyword>
<dbReference type="EC" id="2.1.1.-" evidence="9"/>
<dbReference type="PANTHER" id="PTHR30487">
    <property type="entry name" value="TYPE 4 PREPILIN-LIKE PROTEINS LEADER PEPTIDE-PROCESSING ENZYME"/>
    <property type="match status" value="1"/>
</dbReference>
<comment type="catalytic activity">
    <reaction evidence="9">
        <text>Typically cleaves a -Gly-|-Phe- bond to release an N-terminal, basic peptide of 5-8 residues from type IV prepilin, and then N-methylates the new N-terminal amino group, the methyl donor being S-adenosyl-L-methionine.</text>
        <dbReference type="EC" id="3.4.23.43"/>
    </reaction>
</comment>
<evidence type="ECO:0000313" key="13">
    <source>
        <dbReference type="EMBL" id="SMX48662.1"/>
    </source>
</evidence>
<dbReference type="Proteomes" id="UP000220836">
    <property type="component" value="Unassembled WGS sequence"/>
</dbReference>
<dbReference type="AlphaFoldDB" id="A0A238L2K4"/>
<evidence type="ECO:0000259" key="11">
    <source>
        <dbReference type="Pfam" id="PF01478"/>
    </source>
</evidence>
<dbReference type="EC" id="3.4.23.43" evidence="9"/>
<dbReference type="InterPro" id="IPR000045">
    <property type="entry name" value="Prepilin_IV_endopep_pep"/>
</dbReference>
<evidence type="ECO:0000256" key="5">
    <source>
        <dbReference type="ARBA" id="ARBA00022692"/>
    </source>
</evidence>
<dbReference type="InterPro" id="IPR010627">
    <property type="entry name" value="Prepilin_pept_A24_N"/>
</dbReference>
<evidence type="ECO:0000256" key="10">
    <source>
        <dbReference type="SAM" id="Phobius"/>
    </source>
</evidence>
<evidence type="ECO:0000256" key="8">
    <source>
        <dbReference type="RuleBase" id="RU003793"/>
    </source>
</evidence>
<feature type="transmembrane region" description="Helical" evidence="10">
    <location>
        <begin position="109"/>
        <end position="132"/>
    </location>
</feature>
<comment type="subcellular location">
    <subcellularLocation>
        <location evidence="1">Cell inner membrane</location>
        <topology evidence="1">Multi-pass membrane protein</topology>
    </subcellularLocation>
    <subcellularLocation>
        <location evidence="9">Cell membrane</location>
        <topology evidence="9">Multi-pass membrane protein</topology>
    </subcellularLocation>
</comment>
<dbReference type="Pfam" id="PF06750">
    <property type="entry name" value="A24_N_bact"/>
    <property type="match status" value="1"/>
</dbReference>
<feature type="domain" description="Prepilin type IV endopeptidase peptidase" evidence="11">
    <location>
        <begin position="114"/>
        <end position="221"/>
    </location>
</feature>
<gene>
    <name evidence="13" type="primary">outO</name>
    <name evidence="13" type="ORF">PEV8663_03895</name>
</gene>
<evidence type="ECO:0000256" key="4">
    <source>
        <dbReference type="ARBA" id="ARBA00022519"/>
    </source>
</evidence>
<feature type="transmembrane region" description="Helical" evidence="10">
    <location>
        <begin position="152"/>
        <end position="173"/>
    </location>
</feature>
<sequence length="261" mass="27728">MSGPVRVQIEDIFWSVFLLLVAPAIGSFLGVLLDRLPRSEDVMGKRSSCRTCHAKLGPLDLIPILSFIALRGKCRYCHSALAGWHLYLEIAALGLAFMAVSAGGDPFEIWLNALFLWVLLGLLTADVLWFRLPDTLNIALAVVTAVMAAQHGQIGLISALAGAAVGSGSFMALRIGYQALRGREGLGMGDVKLMVGLGAFAGPFDVPVLLLMASLGALAAGLVVHLRARAQGAWATRRLPFGAALCCAAIVIWVFRHLTAI</sequence>
<evidence type="ECO:0000256" key="1">
    <source>
        <dbReference type="ARBA" id="ARBA00004429"/>
    </source>
</evidence>
<comment type="similarity">
    <text evidence="2 8">Belongs to the peptidase A24 family.</text>
</comment>
<feature type="transmembrane region" description="Helical" evidence="10">
    <location>
        <begin position="12"/>
        <end position="33"/>
    </location>
</feature>
<dbReference type="GO" id="GO:0005886">
    <property type="term" value="C:plasma membrane"/>
    <property type="evidence" value="ECO:0007669"/>
    <property type="project" value="UniProtKB-SubCell"/>
</dbReference>
<feature type="transmembrane region" description="Helical" evidence="10">
    <location>
        <begin position="208"/>
        <end position="226"/>
    </location>
</feature>
<dbReference type="GO" id="GO:0032259">
    <property type="term" value="P:methylation"/>
    <property type="evidence" value="ECO:0007669"/>
    <property type="project" value="UniProtKB-KW"/>
</dbReference>
<dbReference type="PANTHER" id="PTHR30487:SF0">
    <property type="entry name" value="PREPILIN LEADER PEPTIDASE_N-METHYLTRANSFERASE-RELATED"/>
    <property type="match status" value="1"/>
</dbReference>
<protein>
    <recommendedName>
        <fullName evidence="9">Prepilin leader peptidase/N-methyltransferase</fullName>
        <ecNumber evidence="9">2.1.1.-</ecNumber>
        <ecNumber evidence="9">3.4.23.43</ecNumber>
    </recommendedName>
</protein>
<accession>A0A238L2K4</accession>
<evidence type="ECO:0000256" key="2">
    <source>
        <dbReference type="ARBA" id="ARBA00005801"/>
    </source>
</evidence>
<keyword evidence="6 10" id="KW-1133">Transmembrane helix</keyword>
<reference evidence="13 14" key="1">
    <citation type="submission" date="2017-05" db="EMBL/GenBank/DDBJ databases">
        <authorList>
            <person name="Song R."/>
            <person name="Chenine A.L."/>
            <person name="Ruprecht R.M."/>
        </authorList>
    </citation>
    <scope>NUCLEOTIDE SEQUENCE [LARGE SCALE GENOMIC DNA]</scope>
    <source>
        <strain evidence="13 14">CECT 8663</strain>
    </source>
</reference>
<evidence type="ECO:0000259" key="12">
    <source>
        <dbReference type="Pfam" id="PF06750"/>
    </source>
</evidence>
<name>A0A238L2K4_9RHOB</name>